<dbReference type="CDD" id="cd07989">
    <property type="entry name" value="LPLAT_AGPAT-like"/>
    <property type="match status" value="1"/>
</dbReference>
<feature type="transmembrane region" description="Helical" evidence="4">
    <location>
        <begin position="12"/>
        <end position="28"/>
    </location>
</feature>
<evidence type="ECO:0000313" key="6">
    <source>
        <dbReference type="EMBL" id="GAG69010.1"/>
    </source>
</evidence>
<comment type="caution">
    <text evidence="6">The sequence shown here is derived from an EMBL/GenBank/DDBJ whole genome shotgun (WGS) entry which is preliminary data.</text>
</comment>
<dbReference type="SUPFAM" id="SSF69593">
    <property type="entry name" value="Glycerol-3-phosphate (1)-acyltransferase"/>
    <property type="match status" value="1"/>
</dbReference>
<dbReference type="AlphaFoldDB" id="X0ZHF4"/>
<keyword evidence="4" id="KW-0812">Transmembrane</keyword>
<dbReference type="SMART" id="SM00563">
    <property type="entry name" value="PlsC"/>
    <property type="match status" value="1"/>
</dbReference>
<dbReference type="InterPro" id="IPR002123">
    <property type="entry name" value="Plipid/glycerol_acylTrfase"/>
</dbReference>
<dbReference type="Pfam" id="PF01553">
    <property type="entry name" value="Acyltransferase"/>
    <property type="match status" value="1"/>
</dbReference>
<organism evidence="6">
    <name type="scientific">marine sediment metagenome</name>
    <dbReference type="NCBI Taxonomy" id="412755"/>
    <lineage>
        <taxon>unclassified sequences</taxon>
        <taxon>metagenomes</taxon>
        <taxon>ecological metagenomes</taxon>
    </lineage>
</organism>
<dbReference type="GO" id="GO:0006654">
    <property type="term" value="P:phosphatidic acid biosynthetic process"/>
    <property type="evidence" value="ECO:0007669"/>
    <property type="project" value="TreeGrafter"/>
</dbReference>
<keyword evidence="2" id="KW-0012">Acyltransferase</keyword>
<keyword evidence="4" id="KW-0472">Membrane</keyword>
<gene>
    <name evidence="6" type="ORF">S01H4_05100</name>
</gene>
<evidence type="ECO:0000256" key="1">
    <source>
        <dbReference type="ARBA" id="ARBA00022679"/>
    </source>
</evidence>
<accession>X0ZHF4</accession>
<evidence type="ECO:0000256" key="4">
    <source>
        <dbReference type="SAM" id="Phobius"/>
    </source>
</evidence>
<dbReference type="GO" id="GO:0003841">
    <property type="term" value="F:1-acylglycerol-3-phosphate O-acyltransferase activity"/>
    <property type="evidence" value="ECO:0007669"/>
    <property type="project" value="TreeGrafter"/>
</dbReference>
<proteinExistence type="predicted"/>
<dbReference type="EMBL" id="BART01001444">
    <property type="protein sequence ID" value="GAG69010.1"/>
    <property type="molecule type" value="Genomic_DNA"/>
</dbReference>
<feature type="region of interest" description="Disordered" evidence="3">
    <location>
        <begin position="245"/>
        <end position="276"/>
    </location>
</feature>
<feature type="compositionally biased region" description="Polar residues" evidence="3">
    <location>
        <begin position="267"/>
        <end position="276"/>
    </location>
</feature>
<dbReference type="PANTHER" id="PTHR10434:SF11">
    <property type="entry name" value="1-ACYL-SN-GLYCEROL-3-PHOSPHATE ACYLTRANSFERASE"/>
    <property type="match status" value="1"/>
</dbReference>
<dbReference type="PANTHER" id="PTHR10434">
    <property type="entry name" value="1-ACYL-SN-GLYCEROL-3-PHOSPHATE ACYLTRANSFERASE"/>
    <property type="match status" value="1"/>
</dbReference>
<sequence>MARNLMKKISDFFCSIPGILFINFYKLFTRTRVFNTKRLAGRKSVILAINHTADADPIILLAAIKKKIYFIAESENFGNWLTSFFMRKFANCVPVFKKQLAKNVKSFKELFYILNKKNVFFGIFPEGELNKKAGFKKFKKGAAYFSYKTKLPIIPIYMHNTNRGSDSKRWILTNRITRGIISLIINTFRKINIFIGEPIHPMAENIIEDFKDFADPGTYRKIINNINEALEEEFLELESEADDLFGTSKEEDTSGANLVDDGLVDNLTENPKKLNS</sequence>
<keyword evidence="1" id="KW-0808">Transferase</keyword>
<name>X0ZHF4_9ZZZZ</name>
<protein>
    <recommendedName>
        <fullName evidence="5">Phospholipid/glycerol acyltransferase domain-containing protein</fullName>
    </recommendedName>
</protein>
<reference evidence="6" key="1">
    <citation type="journal article" date="2014" name="Front. Microbiol.">
        <title>High frequency of phylogenetically diverse reductive dehalogenase-homologous genes in deep subseafloor sedimentary metagenomes.</title>
        <authorList>
            <person name="Kawai M."/>
            <person name="Futagami T."/>
            <person name="Toyoda A."/>
            <person name="Takaki Y."/>
            <person name="Nishi S."/>
            <person name="Hori S."/>
            <person name="Arai W."/>
            <person name="Tsubouchi T."/>
            <person name="Morono Y."/>
            <person name="Uchiyama I."/>
            <person name="Ito T."/>
            <person name="Fujiyama A."/>
            <person name="Inagaki F."/>
            <person name="Takami H."/>
        </authorList>
    </citation>
    <scope>NUCLEOTIDE SEQUENCE</scope>
    <source>
        <strain evidence="6">Expedition CK06-06</strain>
    </source>
</reference>
<evidence type="ECO:0000256" key="3">
    <source>
        <dbReference type="SAM" id="MobiDB-lite"/>
    </source>
</evidence>
<evidence type="ECO:0000259" key="5">
    <source>
        <dbReference type="SMART" id="SM00563"/>
    </source>
</evidence>
<keyword evidence="4" id="KW-1133">Transmembrane helix</keyword>
<evidence type="ECO:0000256" key="2">
    <source>
        <dbReference type="ARBA" id="ARBA00023315"/>
    </source>
</evidence>
<feature type="domain" description="Phospholipid/glycerol acyltransferase" evidence="5">
    <location>
        <begin position="45"/>
        <end position="161"/>
    </location>
</feature>